<dbReference type="EMBL" id="JBHULD010000004">
    <property type="protein sequence ID" value="MFD2553550.1"/>
    <property type="molecule type" value="Genomic_DNA"/>
</dbReference>
<organism evidence="1 2">
    <name type="scientific">Sphingobacterium tabacisoli</name>
    <dbReference type="NCBI Taxonomy" id="2044855"/>
    <lineage>
        <taxon>Bacteria</taxon>
        <taxon>Pseudomonadati</taxon>
        <taxon>Bacteroidota</taxon>
        <taxon>Sphingobacteriia</taxon>
        <taxon>Sphingobacteriales</taxon>
        <taxon>Sphingobacteriaceae</taxon>
        <taxon>Sphingobacterium</taxon>
    </lineage>
</organism>
<sequence length="99" mass="10849">MKKISFKNLDNLGIEKMSREKLKSVKGGETVSLFSSCMAYCNCPAGYVQTGSQYIVGIDCEMGSMCMAKDYFGVKCEGISGAELNCSDKVQQYCIPLED</sequence>
<evidence type="ECO:0000313" key="1">
    <source>
        <dbReference type="EMBL" id="MFD2553550.1"/>
    </source>
</evidence>
<reference evidence="2" key="1">
    <citation type="journal article" date="2019" name="Int. J. Syst. Evol. Microbiol.">
        <title>The Global Catalogue of Microorganisms (GCM) 10K type strain sequencing project: providing services to taxonomists for standard genome sequencing and annotation.</title>
        <authorList>
            <consortium name="The Broad Institute Genomics Platform"/>
            <consortium name="The Broad Institute Genome Sequencing Center for Infectious Disease"/>
            <person name="Wu L."/>
            <person name="Ma J."/>
        </authorList>
    </citation>
    <scope>NUCLEOTIDE SEQUENCE [LARGE SCALE GENOMIC DNA]</scope>
    <source>
        <strain evidence="2">KCTC 52298</strain>
    </source>
</reference>
<dbReference type="Proteomes" id="UP001597440">
    <property type="component" value="Unassembled WGS sequence"/>
</dbReference>
<gene>
    <name evidence="1" type="ORF">ACFSQW_04055</name>
</gene>
<accession>A0ABW5L0L1</accession>
<evidence type="ECO:0000313" key="2">
    <source>
        <dbReference type="Proteomes" id="UP001597440"/>
    </source>
</evidence>
<evidence type="ECO:0008006" key="3">
    <source>
        <dbReference type="Google" id="ProtNLM"/>
    </source>
</evidence>
<proteinExistence type="predicted"/>
<keyword evidence="2" id="KW-1185">Reference proteome</keyword>
<dbReference type="RefSeq" id="WP_210355100.1">
    <property type="nucleotide sequence ID" value="NZ_JAEQMU010000004.1"/>
</dbReference>
<name>A0ABW5L0L1_9SPHI</name>
<comment type="caution">
    <text evidence="1">The sequence shown here is derived from an EMBL/GenBank/DDBJ whole genome shotgun (WGS) entry which is preliminary data.</text>
</comment>
<protein>
    <recommendedName>
        <fullName evidence="3">Natural product</fullName>
    </recommendedName>
</protein>